<sequence length="73" mass="8082">MEAARWTWRLSAYDERVHAFPSDERASLIEAVCTHTVPYAKAPRTHSGPRCVSCLLIVGDVLTAVDNPGDKSR</sequence>
<keyword evidence="2" id="KW-1185">Reference proteome</keyword>
<reference evidence="1" key="2">
    <citation type="submission" date="2020-09" db="EMBL/GenBank/DDBJ databases">
        <authorList>
            <person name="Sun Q."/>
            <person name="Ohkuma M."/>
        </authorList>
    </citation>
    <scope>NUCLEOTIDE SEQUENCE</scope>
    <source>
        <strain evidence="1">JCM 3276</strain>
    </source>
</reference>
<organism evidence="1 2">
    <name type="scientific">Actinokineospora fastidiosa</name>
    <dbReference type="NCBI Taxonomy" id="1816"/>
    <lineage>
        <taxon>Bacteria</taxon>
        <taxon>Bacillati</taxon>
        <taxon>Actinomycetota</taxon>
        <taxon>Actinomycetes</taxon>
        <taxon>Pseudonocardiales</taxon>
        <taxon>Pseudonocardiaceae</taxon>
        <taxon>Actinokineospora</taxon>
    </lineage>
</organism>
<gene>
    <name evidence="1" type="ORF">GCM10010171_10340</name>
</gene>
<evidence type="ECO:0000313" key="2">
    <source>
        <dbReference type="Proteomes" id="UP000660680"/>
    </source>
</evidence>
<name>A0A918G5B4_9PSEU</name>
<dbReference type="RefSeq" id="WP_189209086.1">
    <property type="nucleotide sequence ID" value="NZ_BMRB01000001.1"/>
</dbReference>
<dbReference type="AlphaFoldDB" id="A0A918G5B4"/>
<dbReference type="EMBL" id="BMRB01000001">
    <property type="protein sequence ID" value="GGS19662.1"/>
    <property type="molecule type" value="Genomic_DNA"/>
</dbReference>
<comment type="caution">
    <text evidence="1">The sequence shown here is derived from an EMBL/GenBank/DDBJ whole genome shotgun (WGS) entry which is preliminary data.</text>
</comment>
<dbReference type="Proteomes" id="UP000660680">
    <property type="component" value="Unassembled WGS sequence"/>
</dbReference>
<protein>
    <submittedName>
        <fullName evidence="1">Uncharacterized protein</fullName>
    </submittedName>
</protein>
<evidence type="ECO:0000313" key="1">
    <source>
        <dbReference type="EMBL" id="GGS19662.1"/>
    </source>
</evidence>
<reference evidence="1" key="1">
    <citation type="journal article" date="2014" name="Int. J. Syst. Evol. Microbiol.">
        <title>Complete genome sequence of Corynebacterium casei LMG S-19264T (=DSM 44701T), isolated from a smear-ripened cheese.</title>
        <authorList>
            <consortium name="US DOE Joint Genome Institute (JGI-PGF)"/>
            <person name="Walter F."/>
            <person name="Albersmeier A."/>
            <person name="Kalinowski J."/>
            <person name="Ruckert C."/>
        </authorList>
    </citation>
    <scope>NUCLEOTIDE SEQUENCE</scope>
    <source>
        <strain evidence="1">JCM 3276</strain>
    </source>
</reference>
<proteinExistence type="predicted"/>
<accession>A0A918G5B4</accession>